<keyword evidence="4" id="KW-1185">Reference proteome</keyword>
<name>A0A4Y9YL55_9AGAM</name>
<keyword evidence="2" id="KW-0472">Membrane</keyword>
<keyword evidence="2" id="KW-1133">Transmembrane helix</keyword>
<proteinExistence type="predicted"/>
<sequence length="147" mass="15725">MTSRRGPGVRATCRGEGWKGLGAQTEPQTGVKTGKRSRSRGQARAGRGVFAFVFPILLISLANIEYRGARAPAGQCSVMIAPKTLRAFTRRRSDRSVTIAGLVLSAAMCSQSSSPRRPSRATDQLISTESLSQQYRPPSPVAPPPTV</sequence>
<dbReference type="EMBL" id="SEOQ01000451">
    <property type="protein sequence ID" value="TFY62690.1"/>
    <property type="molecule type" value="Genomic_DNA"/>
</dbReference>
<evidence type="ECO:0000256" key="1">
    <source>
        <dbReference type="SAM" id="MobiDB-lite"/>
    </source>
</evidence>
<reference evidence="3 4" key="1">
    <citation type="submission" date="2019-02" db="EMBL/GenBank/DDBJ databases">
        <title>Genome sequencing of the rare red list fungi Dentipellis fragilis.</title>
        <authorList>
            <person name="Buettner E."/>
            <person name="Kellner H."/>
        </authorList>
    </citation>
    <scope>NUCLEOTIDE SEQUENCE [LARGE SCALE GENOMIC DNA]</scope>
    <source>
        <strain evidence="3 4">DSM 105465</strain>
    </source>
</reference>
<evidence type="ECO:0000313" key="3">
    <source>
        <dbReference type="EMBL" id="TFY62690.1"/>
    </source>
</evidence>
<dbReference type="AlphaFoldDB" id="A0A4Y9YL55"/>
<dbReference type="Proteomes" id="UP000298327">
    <property type="component" value="Unassembled WGS sequence"/>
</dbReference>
<organism evidence="3 4">
    <name type="scientific">Dentipellis fragilis</name>
    <dbReference type="NCBI Taxonomy" id="205917"/>
    <lineage>
        <taxon>Eukaryota</taxon>
        <taxon>Fungi</taxon>
        <taxon>Dikarya</taxon>
        <taxon>Basidiomycota</taxon>
        <taxon>Agaricomycotina</taxon>
        <taxon>Agaricomycetes</taxon>
        <taxon>Russulales</taxon>
        <taxon>Hericiaceae</taxon>
        <taxon>Dentipellis</taxon>
    </lineage>
</organism>
<evidence type="ECO:0000256" key="2">
    <source>
        <dbReference type="SAM" id="Phobius"/>
    </source>
</evidence>
<gene>
    <name evidence="3" type="ORF">EVG20_g6612</name>
</gene>
<protein>
    <submittedName>
        <fullName evidence="3">Uncharacterized protein</fullName>
    </submittedName>
</protein>
<feature type="region of interest" description="Disordered" evidence="1">
    <location>
        <begin position="1"/>
        <end position="42"/>
    </location>
</feature>
<accession>A0A4Y9YL55</accession>
<feature type="compositionally biased region" description="Pro residues" evidence="1">
    <location>
        <begin position="137"/>
        <end position="147"/>
    </location>
</feature>
<comment type="caution">
    <text evidence="3">The sequence shown here is derived from an EMBL/GenBank/DDBJ whole genome shotgun (WGS) entry which is preliminary data.</text>
</comment>
<evidence type="ECO:0000313" key="4">
    <source>
        <dbReference type="Proteomes" id="UP000298327"/>
    </source>
</evidence>
<feature type="region of interest" description="Disordered" evidence="1">
    <location>
        <begin position="110"/>
        <end position="147"/>
    </location>
</feature>
<feature type="compositionally biased region" description="Polar residues" evidence="1">
    <location>
        <begin position="121"/>
        <end position="136"/>
    </location>
</feature>
<keyword evidence="2" id="KW-0812">Transmembrane</keyword>
<feature type="transmembrane region" description="Helical" evidence="2">
    <location>
        <begin position="45"/>
        <end position="64"/>
    </location>
</feature>